<keyword evidence="2" id="KW-1185">Reference proteome</keyword>
<sequence>MVFLSNEKPHLFLNEVLKMLTDFIIKKPKTFSVFQKDESDRKSFGKKI</sequence>
<evidence type="ECO:0000313" key="1">
    <source>
        <dbReference type="EMBL" id="MDR6843745.1"/>
    </source>
</evidence>
<dbReference type="Proteomes" id="UP001261871">
    <property type="component" value="Unassembled WGS sequence"/>
</dbReference>
<comment type="caution">
    <text evidence="1">The sequence shown here is derived from an EMBL/GenBank/DDBJ whole genome shotgun (WGS) entry which is preliminary data.</text>
</comment>
<proteinExistence type="predicted"/>
<evidence type="ECO:0000313" key="2">
    <source>
        <dbReference type="Proteomes" id="UP001261871"/>
    </source>
</evidence>
<protein>
    <submittedName>
        <fullName evidence="1">Uncharacterized protein</fullName>
    </submittedName>
</protein>
<organism evidence="1 2">
    <name type="scientific">Flavobacterium granuli</name>
    <dbReference type="NCBI Taxonomy" id="280093"/>
    <lineage>
        <taxon>Bacteria</taxon>
        <taxon>Pseudomonadati</taxon>
        <taxon>Bacteroidota</taxon>
        <taxon>Flavobacteriia</taxon>
        <taxon>Flavobacteriales</taxon>
        <taxon>Flavobacteriaceae</taxon>
        <taxon>Flavobacterium</taxon>
    </lineage>
</organism>
<dbReference type="EMBL" id="JAVDTX010000001">
    <property type="protein sequence ID" value="MDR6843745.1"/>
    <property type="molecule type" value="Genomic_DNA"/>
</dbReference>
<gene>
    <name evidence="1" type="ORF">J2W95_000425</name>
</gene>
<accession>A0ABU1RYA8</accession>
<reference evidence="1 2" key="1">
    <citation type="submission" date="2023-07" db="EMBL/GenBank/DDBJ databases">
        <title>Sorghum-associated microbial communities from plants grown in Nebraska, USA.</title>
        <authorList>
            <person name="Schachtman D."/>
        </authorList>
    </citation>
    <scope>NUCLEOTIDE SEQUENCE [LARGE SCALE GENOMIC DNA]</scope>
    <source>
        <strain evidence="1 2">BE124</strain>
    </source>
</reference>
<name>A0ABU1RYA8_9FLAO</name>